<comment type="caution">
    <text evidence="1">The sequence shown here is derived from an EMBL/GenBank/DDBJ whole genome shotgun (WGS) entry which is preliminary data.</text>
</comment>
<evidence type="ECO:0000313" key="1">
    <source>
        <dbReference type="EMBL" id="KZM36441.1"/>
    </source>
</evidence>
<dbReference type="RefSeq" id="WP_157516313.1">
    <property type="nucleotide sequence ID" value="NZ_LRIE01000052.1"/>
</dbReference>
<name>A0A163SHL5_9CELL</name>
<proteinExistence type="predicted"/>
<sequence>MSASARHSPDGSPVEGPLFTAIVDPARVEGMRSIGFVEHRSVELEPHGTLWIGVRA</sequence>
<dbReference type="EMBL" id="LRIE01000052">
    <property type="protein sequence ID" value="KZM36441.1"/>
    <property type="molecule type" value="Genomic_DNA"/>
</dbReference>
<reference evidence="1 2" key="1">
    <citation type="submission" date="2016-01" db="EMBL/GenBank/DDBJ databases">
        <title>Genome sequence of Oerskovia enterophila VJag, an agar and cellulose degrading bacterium.</title>
        <authorList>
            <person name="Poehlein A."/>
            <person name="Jag V."/>
            <person name="Bengelsdorf F."/>
            <person name="Duerre P."/>
            <person name="Daniel R."/>
        </authorList>
    </citation>
    <scope>NUCLEOTIDE SEQUENCE [LARGE SCALE GENOMIC DNA]</scope>
    <source>
        <strain evidence="1 2">VJag</strain>
    </source>
</reference>
<dbReference type="PATRIC" id="fig|43678.3.peg.950"/>
<gene>
    <name evidence="1" type="ORF">OJAG_09080</name>
</gene>
<protein>
    <submittedName>
        <fullName evidence="1">Uncharacterized protein</fullName>
    </submittedName>
</protein>
<dbReference type="AlphaFoldDB" id="A0A163SHL5"/>
<organism evidence="1 2">
    <name type="scientific">Oerskovia enterophila</name>
    <dbReference type="NCBI Taxonomy" id="43678"/>
    <lineage>
        <taxon>Bacteria</taxon>
        <taxon>Bacillati</taxon>
        <taxon>Actinomycetota</taxon>
        <taxon>Actinomycetes</taxon>
        <taxon>Micrococcales</taxon>
        <taxon>Cellulomonadaceae</taxon>
        <taxon>Oerskovia</taxon>
    </lineage>
</organism>
<dbReference type="Proteomes" id="UP000076447">
    <property type="component" value="Unassembled WGS sequence"/>
</dbReference>
<accession>A0A163SHL5</accession>
<evidence type="ECO:0000313" key="2">
    <source>
        <dbReference type="Proteomes" id="UP000076447"/>
    </source>
</evidence>